<protein>
    <recommendedName>
        <fullName evidence="7">Palmitoyltransferase</fullName>
        <ecNumber evidence="7">2.3.1.225</ecNumber>
    </recommendedName>
</protein>
<dbReference type="EC" id="2.3.1.225" evidence="7"/>
<evidence type="ECO:0000256" key="2">
    <source>
        <dbReference type="ARBA" id="ARBA00022679"/>
    </source>
</evidence>
<comment type="similarity">
    <text evidence="7">Belongs to the DHHC palmitoyltransferase family.</text>
</comment>
<feature type="transmembrane region" description="Helical" evidence="7">
    <location>
        <begin position="158"/>
        <end position="181"/>
    </location>
</feature>
<keyword evidence="6 7" id="KW-0012">Acyltransferase</keyword>
<name>A0A6P8FFU4_CLUHA</name>
<sequence length="296" mass="33340">MFMDAVVDPCCNPHIGGLVVLLRVCGSALSHDTSPVVPYLFWDVLVGILEVCIYHPIYTFKRVPALSVRQAALCRAGHSRGSETGSPGDLSEASSAFSLCLRRLNNCMGFSNYKFFLLFLAFSLLYCLFIVATVAPYFGKFWLGQLLNNSTVKLHVLFLMLVSLMFAVTLSFLLGFHCWLVTKNKTTLEWLSAPFFPYGPDRRAFDVGLKRNVLQVFGSQRKCWLLPVFSSDGDGQVFPLRRKPLASYPHGIHLDGCLEEAERHIGKHPSKDSSEWVWDNRHSNEARSDLHLEAEF</sequence>
<dbReference type="AlphaFoldDB" id="A0A6P8FFU4"/>
<evidence type="ECO:0000313" key="10">
    <source>
        <dbReference type="RefSeq" id="XP_031427273.1"/>
    </source>
</evidence>
<accession>A0A6P8FFU4</accession>
<evidence type="ECO:0000256" key="1">
    <source>
        <dbReference type="ARBA" id="ARBA00004141"/>
    </source>
</evidence>
<dbReference type="InterPro" id="IPR001594">
    <property type="entry name" value="Palmitoyltrfase_DHHC"/>
</dbReference>
<evidence type="ECO:0000313" key="9">
    <source>
        <dbReference type="Proteomes" id="UP000515152"/>
    </source>
</evidence>
<evidence type="ECO:0000256" key="5">
    <source>
        <dbReference type="ARBA" id="ARBA00023136"/>
    </source>
</evidence>
<dbReference type="InterPro" id="IPR039859">
    <property type="entry name" value="PFA4/ZDH16/20/ERF2-like"/>
</dbReference>
<feature type="domain" description="Palmitoyltransferase DHHC" evidence="8">
    <location>
        <begin position="104"/>
        <end position="192"/>
    </location>
</feature>
<dbReference type="Pfam" id="PF01529">
    <property type="entry name" value="DHHC"/>
    <property type="match status" value="1"/>
</dbReference>
<feature type="transmembrane region" description="Helical" evidence="7">
    <location>
        <begin position="39"/>
        <end position="60"/>
    </location>
</feature>
<feature type="transmembrane region" description="Helical" evidence="7">
    <location>
        <begin position="115"/>
        <end position="138"/>
    </location>
</feature>
<dbReference type="Proteomes" id="UP000515152">
    <property type="component" value="Chromosome 8"/>
</dbReference>
<dbReference type="RefSeq" id="XP_031427273.1">
    <property type="nucleotide sequence ID" value="XM_031571413.2"/>
</dbReference>
<evidence type="ECO:0000256" key="7">
    <source>
        <dbReference type="RuleBase" id="RU079119"/>
    </source>
</evidence>
<dbReference type="PANTHER" id="PTHR22883">
    <property type="entry name" value="ZINC FINGER DHHC DOMAIN CONTAINING PROTEIN"/>
    <property type="match status" value="1"/>
</dbReference>
<dbReference type="GO" id="GO:0016188">
    <property type="term" value="P:synaptic vesicle maturation"/>
    <property type="evidence" value="ECO:0007669"/>
    <property type="project" value="TreeGrafter"/>
</dbReference>
<dbReference type="PANTHER" id="PTHR22883:SF270">
    <property type="entry name" value="PALMITOYLTRANSFERASE ZDHHC15"/>
    <property type="match status" value="1"/>
</dbReference>
<dbReference type="KEGG" id="char:105893177"/>
<evidence type="ECO:0000256" key="3">
    <source>
        <dbReference type="ARBA" id="ARBA00022692"/>
    </source>
</evidence>
<reference evidence="10" key="1">
    <citation type="submission" date="2025-08" db="UniProtKB">
        <authorList>
            <consortium name="RefSeq"/>
        </authorList>
    </citation>
    <scope>IDENTIFICATION</scope>
</reference>
<dbReference type="GeneID" id="105893177"/>
<dbReference type="GO" id="GO:0016020">
    <property type="term" value="C:membrane"/>
    <property type="evidence" value="ECO:0007669"/>
    <property type="project" value="UniProtKB-SubCell"/>
</dbReference>
<proteinExistence type="inferred from homology"/>
<keyword evidence="2 7" id="KW-0808">Transferase</keyword>
<dbReference type="GO" id="GO:0006612">
    <property type="term" value="P:protein targeting to membrane"/>
    <property type="evidence" value="ECO:0007669"/>
    <property type="project" value="TreeGrafter"/>
</dbReference>
<evidence type="ECO:0000256" key="4">
    <source>
        <dbReference type="ARBA" id="ARBA00022989"/>
    </source>
</evidence>
<evidence type="ECO:0000259" key="8">
    <source>
        <dbReference type="Pfam" id="PF01529"/>
    </source>
</evidence>
<keyword evidence="9" id="KW-1185">Reference proteome</keyword>
<dbReference type="GO" id="GO:0005783">
    <property type="term" value="C:endoplasmic reticulum"/>
    <property type="evidence" value="ECO:0007669"/>
    <property type="project" value="TreeGrafter"/>
</dbReference>
<gene>
    <name evidence="10" type="primary">LOC105893177</name>
</gene>
<evidence type="ECO:0000256" key="6">
    <source>
        <dbReference type="ARBA" id="ARBA00023315"/>
    </source>
</evidence>
<keyword evidence="3 7" id="KW-0812">Transmembrane</keyword>
<comment type="subcellular location">
    <subcellularLocation>
        <location evidence="1">Membrane</location>
        <topology evidence="1">Multi-pass membrane protein</topology>
    </subcellularLocation>
</comment>
<dbReference type="GO" id="GO:0005794">
    <property type="term" value="C:Golgi apparatus"/>
    <property type="evidence" value="ECO:0007669"/>
    <property type="project" value="TreeGrafter"/>
</dbReference>
<comment type="catalytic activity">
    <reaction evidence="7">
        <text>L-cysteinyl-[protein] + hexadecanoyl-CoA = S-hexadecanoyl-L-cysteinyl-[protein] + CoA</text>
        <dbReference type="Rhea" id="RHEA:36683"/>
        <dbReference type="Rhea" id="RHEA-COMP:10131"/>
        <dbReference type="Rhea" id="RHEA-COMP:11032"/>
        <dbReference type="ChEBI" id="CHEBI:29950"/>
        <dbReference type="ChEBI" id="CHEBI:57287"/>
        <dbReference type="ChEBI" id="CHEBI:57379"/>
        <dbReference type="ChEBI" id="CHEBI:74151"/>
        <dbReference type="EC" id="2.3.1.225"/>
    </reaction>
</comment>
<organism evidence="9 10">
    <name type="scientific">Clupea harengus</name>
    <name type="common">Atlantic herring</name>
    <dbReference type="NCBI Taxonomy" id="7950"/>
    <lineage>
        <taxon>Eukaryota</taxon>
        <taxon>Metazoa</taxon>
        <taxon>Chordata</taxon>
        <taxon>Craniata</taxon>
        <taxon>Vertebrata</taxon>
        <taxon>Euteleostomi</taxon>
        <taxon>Actinopterygii</taxon>
        <taxon>Neopterygii</taxon>
        <taxon>Teleostei</taxon>
        <taxon>Clupei</taxon>
        <taxon>Clupeiformes</taxon>
        <taxon>Clupeoidei</taxon>
        <taxon>Clupeidae</taxon>
        <taxon>Clupea</taxon>
    </lineage>
</organism>
<dbReference type="OrthoDB" id="9909019at2759"/>
<keyword evidence="5 7" id="KW-0472">Membrane</keyword>
<keyword evidence="4 7" id="KW-1133">Transmembrane helix</keyword>
<dbReference type="GO" id="GO:0019706">
    <property type="term" value="F:protein-cysteine S-palmitoyltransferase activity"/>
    <property type="evidence" value="ECO:0007669"/>
    <property type="project" value="UniProtKB-EC"/>
</dbReference>
<comment type="domain">
    <text evidence="7">The DHHC domain is required for palmitoyltransferase activity.</text>
</comment>